<dbReference type="InterPro" id="IPR036397">
    <property type="entry name" value="RNaseH_sf"/>
</dbReference>
<keyword evidence="8" id="KW-0548">Nucleotidyltransferase</keyword>
<evidence type="ECO:0000256" key="4">
    <source>
        <dbReference type="ARBA" id="ARBA00022801"/>
    </source>
</evidence>
<evidence type="ECO:0000256" key="7">
    <source>
        <dbReference type="ARBA" id="ARBA00022918"/>
    </source>
</evidence>
<keyword evidence="8" id="KW-0239">DNA-directed DNA polymerase</keyword>
<dbReference type="InterPro" id="IPR039537">
    <property type="entry name" value="Retrotran_Ty1/copia-like"/>
</dbReference>
<feature type="compositionally biased region" description="Polar residues" evidence="10">
    <location>
        <begin position="7"/>
        <end position="62"/>
    </location>
</feature>
<evidence type="ECO:0000256" key="8">
    <source>
        <dbReference type="ARBA" id="ARBA00022932"/>
    </source>
</evidence>
<evidence type="ECO:0000313" key="12">
    <source>
        <dbReference type="EMBL" id="GJT45611.1"/>
    </source>
</evidence>
<dbReference type="EMBL" id="BQNB010015916">
    <property type="protein sequence ID" value="GJT45611.1"/>
    <property type="molecule type" value="Genomic_DNA"/>
</dbReference>
<evidence type="ECO:0000256" key="3">
    <source>
        <dbReference type="ARBA" id="ARBA00022759"/>
    </source>
</evidence>
<name>A0ABQ5E2G7_9ASTR</name>
<accession>A0ABQ5E2G7</accession>
<sequence>MEFMSTVMASSFPSTNNQLRTSSNQRNQATIQDGRVTVQQVKGRQGQSFASTRTMGNVTSSKGNIAAGQARNDDLDAYDSDCDDIYSAKAVLMANLSSYDSDILSKVPHHDTYENDDMINQSVQETQCFEQPLIDYVPDNEITNKKYFDIQKKELSLDNDRLLDHIICQDVMNIVMHDNVVPANMLSASHKCLEDVHICVNSLATLTNYAKMEQDYINEYSENLVLKAELAKKEQMVEKKFFDEVVPRCSRLKNHNVNLELKLQHQKESFLNNRSFNNQNAPEIMENFKINEWQAKLDPKDVSIANLRKHIERDAHIDYIKHTQENADILQEYARALRPLDSDLDSACKYVQRIQEVLVYITATCPSLTKPSKKLVAITPLDKNKKVRFAKPATSSSNTQKQVVQTILCVRFGSDHIAKIIGYGDYQMGNVTIYRVYYVEGLGHNLFFIGQFCDSNFEVAFRKHTCYIRDLEGIDLLKGSRGSNLYTLSLEDMMLTSPICLSSKASKTKSWLWRQRLSHLNFDSITALAKQGLVRGLPKLKFQKDDLCSACALGKSKKHTHKPKAENSIQEKLYLLHMDLCGPMRIQSINGRKYILVIVDDYSRVTLVNFLRSKDEVLEFVILFLKLI</sequence>
<evidence type="ECO:0000259" key="11">
    <source>
        <dbReference type="Pfam" id="PF13976"/>
    </source>
</evidence>
<keyword evidence="13" id="KW-1185">Reference proteome</keyword>
<dbReference type="InterPro" id="IPR025724">
    <property type="entry name" value="GAG-pre-integrase_dom"/>
</dbReference>
<comment type="caution">
    <text evidence="12">The sequence shown here is derived from an EMBL/GenBank/DDBJ whole genome shotgun (WGS) entry which is preliminary data.</text>
</comment>
<keyword evidence="4" id="KW-0378">Hydrolase</keyword>
<reference evidence="12" key="2">
    <citation type="submission" date="2022-01" db="EMBL/GenBank/DDBJ databases">
        <authorList>
            <person name="Yamashiro T."/>
            <person name="Shiraishi A."/>
            <person name="Satake H."/>
            <person name="Nakayama K."/>
        </authorList>
    </citation>
    <scope>NUCLEOTIDE SEQUENCE</scope>
</reference>
<feature type="region of interest" description="Disordered" evidence="10">
    <location>
        <begin position="1"/>
        <end position="62"/>
    </location>
</feature>
<keyword evidence="1" id="KW-0540">Nuclease</keyword>
<keyword evidence="6" id="KW-0229">DNA integration</keyword>
<feature type="domain" description="GAG-pre-integrase" evidence="11">
    <location>
        <begin position="484"/>
        <end position="556"/>
    </location>
</feature>
<evidence type="ECO:0000256" key="10">
    <source>
        <dbReference type="SAM" id="MobiDB-lite"/>
    </source>
</evidence>
<evidence type="ECO:0000313" key="13">
    <source>
        <dbReference type="Proteomes" id="UP001151760"/>
    </source>
</evidence>
<evidence type="ECO:0000256" key="1">
    <source>
        <dbReference type="ARBA" id="ARBA00022722"/>
    </source>
</evidence>
<organism evidence="12 13">
    <name type="scientific">Tanacetum coccineum</name>
    <dbReference type="NCBI Taxonomy" id="301880"/>
    <lineage>
        <taxon>Eukaryota</taxon>
        <taxon>Viridiplantae</taxon>
        <taxon>Streptophyta</taxon>
        <taxon>Embryophyta</taxon>
        <taxon>Tracheophyta</taxon>
        <taxon>Spermatophyta</taxon>
        <taxon>Magnoliopsida</taxon>
        <taxon>eudicotyledons</taxon>
        <taxon>Gunneridae</taxon>
        <taxon>Pentapetalae</taxon>
        <taxon>asterids</taxon>
        <taxon>campanulids</taxon>
        <taxon>Asterales</taxon>
        <taxon>Asteraceae</taxon>
        <taxon>Asteroideae</taxon>
        <taxon>Anthemideae</taxon>
        <taxon>Anthemidinae</taxon>
        <taxon>Tanacetum</taxon>
    </lineage>
</organism>
<evidence type="ECO:0000256" key="6">
    <source>
        <dbReference type="ARBA" id="ARBA00022908"/>
    </source>
</evidence>
<dbReference type="PANTHER" id="PTHR42648">
    <property type="entry name" value="TRANSPOSASE, PUTATIVE-RELATED"/>
    <property type="match status" value="1"/>
</dbReference>
<keyword evidence="3" id="KW-0255">Endonuclease</keyword>
<reference evidence="12" key="1">
    <citation type="journal article" date="2022" name="Int. J. Mol. Sci.">
        <title>Draft Genome of Tanacetum Coccineum: Genomic Comparison of Closely Related Tanacetum-Family Plants.</title>
        <authorList>
            <person name="Yamashiro T."/>
            <person name="Shiraishi A."/>
            <person name="Nakayama K."/>
            <person name="Satake H."/>
        </authorList>
    </citation>
    <scope>NUCLEOTIDE SEQUENCE</scope>
</reference>
<keyword evidence="8" id="KW-0808">Transferase</keyword>
<dbReference type="Pfam" id="PF13976">
    <property type="entry name" value="gag_pre-integrs"/>
    <property type="match status" value="1"/>
</dbReference>
<dbReference type="PANTHER" id="PTHR42648:SF11">
    <property type="entry name" value="TRANSPOSON TY4-P GAG-POL POLYPROTEIN"/>
    <property type="match status" value="1"/>
</dbReference>
<keyword evidence="2" id="KW-0479">Metal-binding</keyword>
<dbReference type="SUPFAM" id="SSF53098">
    <property type="entry name" value="Ribonuclease H-like"/>
    <property type="match status" value="1"/>
</dbReference>
<evidence type="ECO:0000256" key="2">
    <source>
        <dbReference type="ARBA" id="ARBA00022723"/>
    </source>
</evidence>
<keyword evidence="7" id="KW-0695">RNA-directed DNA polymerase</keyword>
<keyword evidence="9" id="KW-0233">DNA recombination</keyword>
<evidence type="ECO:0000256" key="9">
    <source>
        <dbReference type="ARBA" id="ARBA00023172"/>
    </source>
</evidence>
<dbReference type="Gene3D" id="3.30.420.10">
    <property type="entry name" value="Ribonuclease H-like superfamily/Ribonuclease H"/>
    <property type="match status" value="1"/>
</dbReference>
<evidence type="ECO:0000256" key="5">
    <source>
        <dbReference type="ARBA" id="ARBA00022842"/>
    </source>
</evidence>
<dbReference type="InterPro" id="IPR012337">
    <property type="entry name" value="RNaseH-like_sf"/>
</dbReference>
<dbReference type="Proteomes" id="UP001151760">
    <property type="component" value="Unassembled WGS sequence"/>
</dbReference>
<gene>
    <name evidence="12" type="ORF">Tco_0954326</name>
</gene>
<keyword evidence="5" id="KW-0460">Magnesium</keyword>
<protein>
    <submittedName>
        <fullName evidence="12">Retrovirus-related pol polyprotein from transposon TNT 1-94</fullName>
    </submittedName>
</protein>
<proteinExistence type="predicted"/>